<keyword evidence="2" id="KW-0812">Transmembrane</keyword>
<name>A0AA88WAH9_9ASTE</name>
<evidence type="ECO:0008006" key="7">
    <source>
        <dbReference type="Google" id="ProtNLM"/>
    </source>
</evidence>
<dbReference type="Pfam" id="PF21729">
    <property type="entry name" value="IRX15_IRX15L_GXM"/>
    <property type="match status" value="1"/>
</dbReference>
<evidence type="ECO:0000313" key="6">
    <source>
        <dbReference type="Proteomes" id="UP001188597"/>
    </source>
</evidence>
<dbReference type="GO" id="GO:0045492">
    <property type="term" value="P:xylan biosynthetic process"/>
    <property type="evidence" value="ECO:0007669"/>
    <property type="project" value="InterPro"/>
</dbReference>
<evidence type="ECO:0000256" key="2">
    <source>
        <dbReference type="ARBA" id="ARBA00022692"/>
    </source>
</evidence>
<comment type="caution">
    <text evidence="5">The sequence shown here is derived from an EMBL/GenBank/DDBJ whole genome shotgun (WGS) entry which is preliminary data.</text>
</comment>
<evidence type="ECO:0000256" key="1">
    <source>
        <dbReference type="ARBA" id="ARBA00004194"/>
    </source>
</evidence>
<protein>
    <recommendedName>
        <fullName evidence="7">Polysaccharide biosynthesis domain-containing protein</fullName>
    </recommendedName>
</protein>
<evidence type="ECO:0000256" key="4">
    <source>
        <dbReference type="ARBA" id="ARBA00023136"/>
    </source>
</evidence>
<accession>A0AA88WAH9</accession>
<keyword evidence="3" id="KW-1133">Transmembrane helix</keyword>
<dbReference type="InterPro" id="IPR006514">
    <property type="entry name" value="IRX15/GXM/AGM"/>
</dbReference>
<sequence length="68" mass="7689">MLARSKKGGNHKTHVFVHDFNREVEEVSNNELLCKENLVKSKDLLGHFVLGIMDANSVQFCRNQTSSS</sequence>
<dbReference type="PANTHER" id="PTHR31444">
    <property type="entry name" value="OS11G0490100 PROTEIN"/>
    <property type="match status" value="1"/>
</dbReference>
<dbReference type="GO" id="GO:0000139">
    <property type="term" value="C:Golgi membrane"/>
    <property type="evidence" value="ECO:0007669"/>
    <property type="project" value="UniProtKB-SubCell"/>
</dbReference>
<proteinExistence type="predicted"/>
<evidence type="ECO:0000313" key="5">
    <source>
        <dbReference type="EMBL" id="KAK3022309.1"/>
    </source>
</evidence>
<dbReference type="AlphaFoldDB" id="A0AA88WAH9"/>
<organism evidence="5 6">
    <name type="scientific">Escallonia herrerae</name>
    <dbReference type="NCBI Taxonomy" id="1293975"/>
    <lineage>
        <taxon>Eukaryota</taxon>
        <taxon>Viridiplantae</taxon>
        <taxon>Streptophyta</taxon>
        <taxon>Embryophyta</taxon>
        <taxon>Tracheophyta</taxon>
        <taxon>Spermatophyta</taxon>
        <taxon>Magnoliopsida</taxon>
        <taxon>eudicotyledons</taxon>
        <taxon>Gunneridae</taxon>
        <taxon>Pentapetalae</taxon>
        <taxon>asterids</taxon>
        <taxon>campanulids</taxon>
        <taxon>Escalloniales</taxon>
        <taxon>Escalloniaceae</taxon>
        <taxon>Escallonia</taxon>
    </lineage>
</organism>
<evidence type="ECO:0000256" key="3">
    <source>
        <dbReference type="ARBA" id="ARBA00022989"/>
    </source>
</evidence>
<comment type="subcellular location">
    <subcellularLocation>
        <location evidence="1">Golgi apparatus membrane</location>
        <topology evidence="1">Single-pass membrane protein</topology>
    </subcellularLocation>
</comment>
<dbReference type="Proteomes" id="UP001188597">
    <property type="component" value="Unassembled WGS sequence"/>
</dbReference>
<gene>
    <name evidence="5" type="ORF">RJ639_046167</name>
</gene>
<keyword evidence="4" id="KW-0472">Membrane</keyword>
<dbReference type="EMBL" id="JAVXUP010000718">
    <property type="protein sequence ID" value="KAK3022309.1"/>
    <property type="molecule type" value="Genomic_DNA"/>
</dbReference>
<keyword evidence="6" id="KW-1185">Reference proteome</keyword>
<reference evidence="5" key="1">
    <citation type="submission" date="2022-12" db="EMBL/GenBank/DDBJ databases">
        <title>Draft genome assemblies for two species of Escallonia (Escalloniales).</title>
        <authorList>
            <person name="Chanderbali A."/>
            <person name="Dervinis C."/>
            <person name="Anghel I."/>
            <person name="Soltis D."/>
            <person name="Soltis P."/>
            <person name="Zapata F."/>
        </authorList>
    </citation>
    <scope>NUCLEOTIDE SEQUENCE</scope>
    <source>
        <strain evidence="5">UCBG64.0493</strain>
        <tissue evidence="5">Leaf</tissue>
    </source>
</reference>